<dbReference type="Gene3D" id="3.30.1310.10">
    <property type="entry name" value="Nucleoid-associated protein YbaB-like domain"/>
    <property type="match status" value="1"/>
</dbReference>
<keyword evidence="1" id="KW-0175">Coiled coil</keyword>
<evidence type="ECO:0000313" key="2">
    <source>
        <dbReference type="EMBL" id="MDA0565002.1"/>
    </source>
</evidence>
<dbReference type="Pfam" id="PF02575">
    <property type="entry name" value="YbaB_DNA_bd"/>
    <property type="match status" value="1"/>
</dbReference>
<evidence type="ECO:0000313" key="3">
    <source>
        <dbReference type="Proteomes" id="UP001140076"/>
    </source>
</evidence>
<protein>
    <submittedName>
        <fullName evidence="2">YbaB/EbfC family nucleoid-associated protein</fullName>
    </submittedName>
</protein>
<gene>
    <name evidence="2" type="ORF">LG943_11815</name>
</gene>
<dbReference type="GO" id="GO:0003677">
    <property type="term" value="F:DNA binding"/>
    <property type="evidence" value="ECO:0007669"/>
    <property type="project" value="InterPro"/>
</dbReference>
<dbReference type="SUPFAM" id="SSF82607">
    <property type="entry name" value="YbaB-like"/>
    <property type="match status" value="1"/>
</dbReference>
<dbReference type="EMBL" id="JAJAQC010000016">
    <property type="protein sequence ID" value="MDA0565002.1"/>
    <property type="molecule type" value="Genomic_DNA"/>
</dbReference>
<reference evidence="2" key="1">
    <citation type="submission" date="2021-10" db="EMBL/GenBank/DDBJ databases">
        <title>Streptomonospora sp. nov., isolated from mangrove soil.</title>
        <authorList>
            <person name="Chen X."/>
            <person name="Ge X."/>
            <person name="Liu W."/>
        </authorList>
    </citation>
    <scope>NUCLEOTIDE SEQUENCE</scope>
    <source>
        <strain evidence="2">S1-112</strain>
    </source>
</reference>
<evidence type="ECO:0000256" key="1">
    <source>
        <dbReference type="SAM" id="Coils"/>
    </source>
</evidence>
<name>A0A9X3SEI0_9ACTN</name>
<dbReference type="InterPro" id="IPR004401">
    <property type="entry name" value="YbaB/EbfC"/>
</dbReference>
<feature type="coiled-coil region" evidence="1">
    <location>
        <begin position="9"/>
        <end position="39"/>
    </location>
</feature>
<dbReference type="Proteomes" id="UP001140076">
    <property type="component" value="Unassembled WGS sequence"/>
</dbReference>
<accession>A0A9X3SEI0</accession>
<dbReference type="InterPro" id="IPR036894">
    <property type="entry name" value="YbaB-like_sf"/>
</dbReference>
<organism evidence="2 3">
    <name type="scientific">Streptomonospora mangrovi</name>
    <dbReference type="NCBI Taxonomy" id="2883123"/>
    <lineage>
        <taxon>Bacteria</taxon>
        <taxon>Bacillati</taxon>
        <taxon>Actinomycetota</taxon>
        <taxon>Actinomycetes</taxon>
        <taxon>Streptosporangiales</taxon>
        <taxon>Nocardiopsidaceae</taxon>
        <taxon>Streptomonospora</taxon>
    </lineage>
</organism>
<comment type="caution">
    <text evidence="2">The sequence shown here is derived from an EMBL/GenBank/DDBJ whole genome shotgun (WGS) entry which is preliminary data.</text>
</comment>
<proteinExistence type="predicted"/>
<keyword evidence="3" id="KW-1185">Reference proteome</keyword>
<sequence>MPEESAQELARLHRTLREVEDASASLEQATEEAVAKNRLVAATVNAKGELVDLKFHTQSYRDMAPTELAGAILDVVRKAREQMAKRVAELYQPFAPQGIDMDELMKGTFRAGDLFRDLGIDPPPTK</sequence>
<dbReference type="AlphaFoldDB" id="A0A9X3SEI0"/>